<dbReference type="Gene3D" id="3.20.20.140">
    <property type="entry name" value="Metal-dependent hydrolases"/>
    <property type="match status" value="1"/>
</dbReference>
<comment type="similarity">
    <text evidence="1">Belongs to the metallo-dependent hydrolases superfamily. TatD-type hydrolase family.</text>
</comment>
<evidence type="ECO:0000313" key="5">
    <source>
        <dbReference type="Proteomes" id="UP000507470"/>
    </source>
</evidence>
<dbReference type="AlphaFoldDB" id="A0A6J8C5X1"/>
<sequence length="195" mass="22665">MEVYVQGICHSHLYCDDEQEPPETCRGKNCKFAHLKELYFDSHCHLDLLNRDYHCHIDSINMPKYFGGCISNFCFPINYNQWQNLQSVKFKTHFTIGLHPKCAHLFDINTRLKIEDMATNKDCVAIGECGLDYTKKCAVAIKKKTFKDQLKIANRLDKPIVLHLRDSCMDAFHIAKEYLPASHKIHLHCFTSTIK</sequence>
<dbReference type="Proteomes" id="UP000507470">
    <property type="component" value="Unassembled WGS sequence"/>
</dbReference>
<dbReference type="EMBL" id="CACVKT020004640">
    <property type="protein sequence ID" value="CAC5390821.1"/>
    <property type="molecule type" value="Genomic_DNA"/>
</dbReference>
<keyword evidence="3" id="KW-0479">Metal-binding</keyword>
<feature type="binding site" evidence="3">
    <location>
        <position position="163"/>
    </location>
    <ligand>
        <name>a divalent metal cation</name>
        <dbReference type="ChEBI" id="CHEBI:60240"/>
        <label>2</label>
    </ligand>
</feature>
<dbReference type="EC" id="3.1.21.-" evidence="4"/>
<dbReference type="PANTHER" id="PTHR46363">
    <property type="entry name" value="DEOXYRIBONUCLEASE TATDN2-RELATED"/>
    <property type="match status" value="1"/>
</dbReference>
<accession>A0A6J8C5X1</accession>
<dbReference type="InterPro" id="IPR001130">
    <property type="entry name" value="TatD-like"/>
</dbReference>
<organism evidence="4 5">
    <name type="scientific">Mytilus coruscus</name>
    <name type="common">Sea mussel</name>
    <dbReference type="NCBI Taxonomy" id="42192"/>
    <lineage>
        <taxon>Eukaryota</taxon>
        <taxon>Metazoa</taxon>
        <taxon>Spiralia</taxon>
        <taxon>Lophotrochozoa</taxon>
        <taxon>Mollusca</taxon>
        <taxon>Bivalvia</taxon>
        <taxon>Autobranchia</taxon>
        <taxon>Pteriomorphia</taxon>
        <taxon>Mytilida</taxon>
        <taxon>Mytiloidea</taxon>
        <taxon>Mytilidae</taxon>
        <taxon>Mytilinae</taxon>
        <taxon>Mytilus</taxon>
    </lineage>
</organism>
<dbReference type="PANTHER" id="PTHR46363:SF1">
    <property type="entry name" value="DEOXYRIBONUCLEASE TATDN2-RELATED"/>
    <property type="match status" value="1"/>
</dbReference>
<dbReference type="PROSITE" id="PS01137">
    <property type="entry name" value="TATD_1"/>
    <property type="match status" value="1"/>
</dbReference>
<evidence type="ECO:0000256" key="1">
    <source>
        <dbReference type="ARBA" id="ARBA00009275"/>
    </source>
</evidence>
<dbReference type="GO" id="GO:0046872">
    <property type="term" value="F:metal ion binding"/>
    <property type="evidence" value="ECO:0007669"/>
    <property type="project" value="UniProtKB-KW"/>
</dbReference>
<feature type="binding site" evidence="3">
    <location>
        <position position="128"/>
    </location>
    <ligand>
        <name>a divalent metal cation</name>
        <dbReference type="ChEBI" id="CHEBI:60240"/>
        <label>1</label>
    </ligand>
</feature>
<dbReference type="SUPFAM" id="SSF51556">
    <property type="entry name" value="Metallo-dependent hydrolases"/>
    <property type="match status" value="1"/>
</dbReference>
<dbReference type="InterPro" id="IPR018228">
    <property type="entry name" value="DNase_TatD-rel_CS"/>
</dbReference>
<dbReference type="GO" id="GO:0016788">
    <property type="term" value="F:hydrolase activity, acting on ester bonds"/>
    <property type="evidence" value="ECO:0007669"/>
    <property type="project" value="InterPro"/>
</dbReference>
<protein>
    <submittedName>
        <fullName evidence="4">TatD</fullName>
        <ecNumber evidence="4">3.1.21.-</ecNumber>
    </submittedName>
</protein>
<feature type="binding site" evidence="3">
    <location>
        <position position="43"/>
    </location>
    <ligand>
        <name>a divalent metal cation</name>
        <dbReference type="ChEBI" id="CHEBI:60240"/>
        <label>1</label>
    </ligand>
</feature>
<keyword evidence="2 4" id="KW-0378">Hydrolase</keyword>
<dbReference type="Pfam" id="PF01026">
    <property type="entry name" value="TatD_DNase"/>
    <property type="match status" value="1"/>
</dbReference>
<keyword evidence="5" id="KW-1185">Reference proteome</keyword>
<feature type="binding site" evidence="3">
    <location>
        <position position="45"/>
    </location>
    <ligand>
        <name>a divalent metal cation</name>
        <dbReference type="ChEBI" id="CHEBI:60240"/>
        <label>1</label>
    </ligand>
</feature>
<proteinExistence type="inferred from homology"/>
<evidence type="ECO:0000256" key="3">
    <source>
        <dbReference type="PIRSR" id="PIRSR005902-1"/>
    </source>
</evidence>
<feature type="binding site" evidence="3">
    <location>
        <position position="188"/>
    </location>
    <ligand>
        <name>a divalent metal cation</name>
        <dbReference type="ChEBI" id="CHEBI:60240"/>
        <label>2</label>
    </ligand>
</feature>
<evidence type="ECO:0000256" key="2">
    <source>
        <dbReference type="ARBA" id="ARBA00022801"/>
    </source>
</evidence>
<dbReference type="OrthoDB" id="9980814at2759"/>
<evidence type="ECO:0000313" key="4">
    <source>
        <dbReference type="EMBL" id="CAC5390821.1"/>
    </source>
</evidence>
<dbReference type="InterPro" id="IPR032466">
    <property type="entry name" value="Metal_Hydrolase"/>
</dbReference>
<name>A0A6J8C5X1_MYTCO</name>
<dbReference type="PIRSF" id="PIRSF005902">
    <property type="entry name" value="DNase_TatD"/>
    <property type="match status" value="1"/>
</dbReference>
<gene>
    <name evidence="4" type="ORF">MCOR_25897</name>
</gene>
<reference evidence="4 5" key="1">
    <citation type="submission" date="2020-06" db="EMBL/GenBank/DDBJ databases">
        <authorList>
            <person name="Li R."/>
            <person name="Bekaert M."/>
        </authorList>
    </citation>
    <scope>NUCLEOTIDE SEQUENCE [LARGE SCALE GENOMIC DNA]</scope>
    <source>
        <strain evidence="5">wild</strain>
    </source>
</reference>